<dbReference type="GO" id="GO:0030313">
    <property type="term" value="C:cell envelope"/>
    <property type="evidence" value="ECO:0007669"/>
    <property type="project" value="UniProtKB-SubCell"/>
</dbReference>
<dbReference type="GO" id="GO:0017004">
    <property type="term" value="P:cytochrome complex assembly"/>
    <property type="evidence" value="ECO:0007669"/>
    <property type="project" value="UniProtKB-KW"/>
</dbReference>
<dbReference type="InterPro" id="IPR036249">
    <property type="entry name" value="Thioredoxin-like_sf"/>
</dbReference>
<dbReference type="PROSITE" id="PS51352">
    <property type="entry name" value="THIOREDOXIN_2"/>
    <property type="match status" value="1"/>
</dbReference>
<sequence>TLDISGELEGKTYLVKRDFGKWVNIDSSNINTGLIKMDGVISDPEFCYLKFGQKYVGIFLESGNILFSAHVDSLDKGIISGSKTQDELDLFKKSIFPITNELNDLYEKYRAINKTQNKDSLNYVSDLIDRKDQERLKATLDYAYKNNKSIVSTYLTMSNNYYLELHELDSITSNFDSSIKETKYVKSLVERVEKLKKVSIGSIYTNFTMDDTSGNSLQLSSVIGSNYLLIDFWASWCGPCRVENPNIVSVYNDYHSKGFDIIGVSLDTDKQKWIDAIGKDDLNWMHVSDLNGWNNEAGRLYAVNAIPHSIILDKDGVIIAKNLNGDELRKKVSDLLD</sequence>
<evidence type="ECO:0000256" key="3">
    <source>
        <dbReference type="ARBA" id="ARBA00023157"/>
    </source>
</evidence>
<dbReference type="InterPro" id="IPR025380">
    <property type="entry name" value="DUF4369"/>
</dbReference>
<evidence type="ECO:0000259" key="5">
    <source>
        <dbReference type="PROSITE" id="PS51352"/>
    </source>
</evidence>
<dbReference type="CDD" id="cd02966">
    <property type="entry name" value="TlpA_like_family"/>
    <property type="match status" value="1"/>
</dbReference>
<reference evidence="6" key="1">
    <citation type="submission" date="2018-05" db="EMBL/GenBank/DDBJ databases">
        <authorList>
            <person name="Lanie J.A."/>
            <person name="Ng W.-L."/>
            <person name="Kazmierczak K.M."/>
            <person name="Andrzejewski T.M."/>
            <person name="Davidsen T.M."/>
            <person name="Wayne K.J."/>
            <person name="Tettelin H."/>
            <person name="Glass J.I."/>
            <person name="Rusch D."/>
            <person name="Podicherti R."/>
            <person name="Tsui H.-C.T."/>
            <person name="Winkler M.E."/>
        </authorList>
    </citation>
    <scope>NUCLEOTIDE SEQUENCE</scope>
</reference>
<evidence type="ECO:0000313" key="6">
    <source>
        <dbReference type="EMBL" id="SUZ58319.1"/>
    </source>
</evidence>
<dbReference type="Gene3D" id="3.40.30.10">
    <property type="entry name" value="Glutaredoxin"/>
    <property type="match status" value="1"/>
</dbReference>
<dbReference type="PROSITE" id="PS00194">
    <property type="entry name" value="THIOREDOXIN_1"/>
    <property type="match status" value="1"/>
</dbReference>
<gene>
    <name evidence="6" type="ORF">METZ01_LOCUS11173</name>
</gene>
<evidence type="ECO:0000256" key="1">
    <source>
        <dbReference type="ARBA" id="ARBA00004196"/>
    </source>
</evidence>
<keyword evidence="2" id="KW-0201">Cytochrome c-type biogenesis</keyword>
<comment type="subcellular location">
    <subcellularLocation>
        <location evidence="1">Cell envelope</location>
    </subcellularLocation>
</comment>
<feature type="domain" description="Thioredoxin" evidence="5">
    <location>
        <begin position="198"/>
        <end position="337"/>
    </location>
</feature>
<dbReference type="Pfam" id="PF08534">
    <property type="entry name" value="Redoxin"/>
    <property type="match status" value="1"/>
</dbReference>
<evidence type="ECO:0000256" key="2">
    <source>
        <dbReference type="ARBA" id="ARBA00022748"/>
    </source>
</evidence>
<dbReference type="AlphaFoldDB" id="A0A381NVQ8"/>
<dbReference type="Pfam" id="PF14289">
    <property type="entry name" value="DUF4369"/>
    <property type="match status" value="1"/>
</dbReference>
<dbReference type="InterPro" id="IPR013766">
    <property type="entry name" value="Thioredoxin_domain"/>
</dbReference>
<dbReference type="InterPro" id="IPR050553">
    <property type="entry name" value="Thioredoxin_ResA/DsbE_sf"/>
</dbReference>
<proteinExistence type="predicted"/>
<dbReference type="EMBL" id="UINC01000611">
    <property type="protein sequence ID" value="SUZ58319.1"/>
    <property type="molecule type" value="Genomic_DNA"/>
</dbReference>
<protein>
    <recommendedName>
        <fullName evidence="5">Thioredoxin domain-containing protein</fullName>
    </recommendedName>
</protein>
<dbReference type="PANTHER" id="PTHR42852">
    <property type="entry name" value="THIOL:DISULFIDE INTERCHANGE PROTEIN DSBE"/>
    <property type="match status" value="1"/>
</dbReference>
<dbReference type="InterPro" id="IPR013740">
    <property type="entry name" value="Redoxin"/>
</dbReference>
<name>A0A381NVQ8_9ZZZZ</name>
<evidence type="ECO:0000256" key="4">
    <source>
        <dbReference type="ARBA" id="ARBA00023284"/>
    </source>
</evidence>
<dbReference type="SUPFAM" id="SSF52833">
    <property type="entry name" value="Thioredoxin-like"/>
    <property type="match status" value="1"/>
</dbReference>
<keyword evidence="4" id="KW-0676">Redox-active center</keyword>
<accession>A0A381NVQ8</accession>
<organism evidence="6">
    <name type="scientific">marine metagenome</name>
    <dbReference type="NCBI Taxonomy" id="408172"/>
    <lineage>
        <taxon>unclassified sequences</taxon>
        <taxon>metagenomes</taxon>
        <taxon>ecological metagenomes</taxon>
    </lineage>
</organism>
<keyword evidence="3" id="KW-1015">Disulfide bond</keyword>
<feature type="non-terminal residue" evidence="6">
    <location>
        <position position="1"/>
    </location>
</feature>
<dbReference type="InterPro" id="IPR017937">
    <property type="entry name" value="Thioredoxin_CS"/>
</dbReference>
<dbReference type="PANTHER" id="PTHR42852:SF6">
    <property type="entry name" value="THIOL:DISULFIDE INTERCHANGE PROTEIN DSBE"/>
    <property type="match status" value="1"/>
</dbReference>